<name>D0WDD2_NEILA</name>
<protein>
    <submittedName>
        <fullName evidence="1">Uncharacterized protein</fullName>
    </submittedName>
</protein>
<comment type="caution">
    <text evidence="1">The sequence shown here is derived from an EMBL/GenBank/DDBJ whole genome shotgun (WGS) entry which is preliminary data.</text>
</comment>
<dbReference type="AlphaFoldDB" id="D0WDD2"/>
<proteinExistence type="predicted"/>
<dbReference type="Proteomes" id="UP000003843">
    <property type="component" value="Unassembled WGS sequence"/>
</dbReference>
<reference evidence="1 2" key="1">
    <citation type="submission" date="2009-10" db="EMBL/GenBank/DDBJ databases">
        <authorList>
            <person name="Weinstock G."/>
            <person name="Sodergren E."/>
            <person name="Clifton S."/>
            <person name="Fulton L."/>
            <person name="Fulton B."/>
            <person name="Courtney L."/>
            <person name="Fronick C."/>
            <person name="Harrison M."/>
            <person name="Strong C."/>
            <person name="Farmer C."/>
            <person name="Delahaunty K."/>
            <person name="Markovic C."/>
            <person name="Hall O."/>
            <person name="Minx P."/>
            <person name="Tomlinson C."/>
            <person name="Mitreva M."/>
            <person name="Nelson J."/>
            <person name="Hou S."/>
            <person name="Wollam A."/>
            <person name="Pepin K.H."/>
            <person name="Johnson M."/>
            <person name="Bhonagiri V."/>
            <person name="Nash W.E."/>
            <person name="Warren W."/>
            <person name="Chinwalla A."/>
            <person name="Mardis E.R."/>
            <person name="Wilson R.K."/>
        </authorList>
    </citation>
    <scope>NUCLEOTIDE SEQUENCE [LARGE SCALE GENOMIC DNA]</scope>
    <source>
        <strain evidence="1 2">ATCC 23970</strain>
    </source>
</reference>
<gene>
    <name evidence="1" type="ORF">NEILACOT_05568</name>
</gene>
<evidence type="ECO:0000313" key="1">
    <source>
        <dbReference type="EMBL" id="EEZ74419.1"/>
    </source>
</evidence>
<evidence type="ECO:0000313" key="2">
    <source>
        <dbReference type="Proteomes" id="UP000003843"/>
    </source>
</evidence>
<accession>D0WDD2</accession>
<organism evidence="1 2">
    <name type="scientific">Neisseria lactamica ATCC 23970</name>
    <dbReference type="NCBI Taxonomy" id="546265"/>
    <lineage>
        <taxon>Bacteria</taxon>
        <taxon>Pseudomonadati</taxon>
        <taxon>Pseudomonadota</taxon>
        <taxon>Betaproteobacteria</taxon>
        <taxon>Neisseriales</taxon>
        <taxon>Neisseriaceae</taxon>
        <taxon>Neisseria</taxon>
    </lineage>
</organism>
<sequence length="55" mass="6195">MAEVGNQGWHTRLIARLEAKKTKKAVIAALMRRLAGTYHIDKKIEDDGSSRYKPA</sequence>
<dbReference type="EMBL" id="ACEQ02000049">
    <property type="protein sequence ID" value="EEZ74419.1"/>
    <property type="molecule type" value="Genomic_DNA"/>
</dbReference>